<dbReference type="AlphaFoldDB" id="A0A2T5K5X7"/>
<comment type="caution">
    <text evidence="2">The sequence shown here is derived from an EMBL/GenBank/DDBJ whole genome shotgun (WGS) entry which is preliminary data.</text>
</comment>
<dbReference type="GO" id="GO:0016740">
    <property type="term" value="F:transferase activity"/>
    <property type="evidence" value="ECO:0007669"/>
    <property type="project" value="UniProtKB-KW"/>
</dbReference>
<gene>
    <name evidence="2" type="ORF">C8J28_11156</name>
</gene>
<dbReference type="Proteomes" id="UP000244060">
    <property type="component" value="Unassembled WGS sequence"/>
</dbReference>
<name>A0A2T5K5X7_9RHOB</name>
<reference evidence="2 3" key="1">
    <citation type="submission" date="2018-04" db="EMBL/GenBank/DDBJ databases">
        <title>Genomic Encyclopedia of Type Strains, Phase III (KMG-III): the genomes of soil and plant-associated and newly described type strains.</title>
        <authorList>
            <person name="Whitman W."/>
        </authorList>
    </citation>
    <scope>NUCLEOTIDE SEQUENCE [LARGE SCALE GENOMIC DNA]</scope>
    <source>
        <strain evidence="2 3">KA25</strain>
    </source>
</reference>
<evidence type="ECO:0000313" key="3">
    <source>
        <dbReference type="Proteomes" id="UP000244060"/>
    </source>
</evidence>
<dbReference type="SUPFAM" id="SSF53271">
    <property type="entry name" value="PRTase-like"/>
    <property type="match status" value="1"/>
</dbReference>
<protein>
    <submittedName>
        <fullName evidence="2">Putative phosphoribosyl transferase</fullName>
    </submittedName>
</protein>
<feature type="domain" description="Phosphoribosyltransferase" evidence="1">
    <location>
        <begin position="22"/>
        <end position="170"/>
    </location>
</feature>
<organism evidence="2 3">
    <name type="scientific">Cereibacter azotoformans</name>
    <dbReference type="NCBI Taxonomy" id="43057"/>
    <lineage>
        <taxon>Bacteria</taxon>
        <taxon>Pseudomonadati</taxon>
        <taxon>Pseudomonadota</taxon>
        <taxon>Alphaproteobacteria</taxon>
        <taxon>Rhodobacterales</taxon>
        <taxon>Paracoccaceae</taxon>
        <taxon>Cereibacter</taxon>
    </lineage>
</organism>
<dbReference type="Gene3D" id="3.40.50.2020">
    <property type="match status" value="1"/>
</dbReference>
<sequence length="220" mass="23096">MTAFRDRTDAGRQLAALFAGRDDRDPVVLALPRGGVPVAFEIARALQAPLDLVMVRKLGVPWQPELAAGAVADGDDPEMVINETVAAMAGLDRADMEELAAVQLDEIARRRSLYLAGRTPVAVAGRTAILVDDGIATGATIRAALGATRRRNPARLVLAVPVAARDTLESLRPEVDEILCPLPVDALGAVGLHYGDFTQVSDQEVVRLLSAAAPPGGEPG</sequence>
<dbReference type="RefSeq" id="WP_108221239.1">
    <property type="nucleotide sequence ID" value="NZ_CP090022.1"/>
</dbReference>
<dbReference type="Gene3D" id="3.30.1310.20">
    <property type="entry name" value="PRTase-like"/>
    <property type="match status" value="1"/>
</dbReference>
<keyword evidence="2" id="KW-0808">Transferase</keyword>
<keyword evidence="3" id="KW-1185">Reference proteome</keyword>
<dbReference type="CDD" id="cd06223">
    <property type="entry name" value="PRTases_typeI"/>
    <property type="match status" value="1"/>
</dbReference>
<evidence type="ECO:0000313" key="2">
    <source>
        <dbReference type="EMBL" id="PTR17769.1"/>
    </source>
</evidence>
<accession>A0A2T5K5X7</accession>
<dbReference type="InterPro" id="IPR000836">
    <property type="entry name" value="PRTase_dom"/>
</dbReference>
<evidence type="ECO:0000259" key="1">
    <source>
        <dbReference type="Pfam" id="PF00156"/>
    </source>
</evidence>
<proteinExistence type="predicted"/>
<dbReference type="Pfam" id="PF00156">
    <property type="entry name" value="Pribosyltran"/>
    <property type="match status" value="1"/>
</dbReference>
<dbReference type="OrthoDB" id="9810066at2"/>
<dbReference type="EMBL" id="QAOT01000011">
    <property type="protein sequence ID" value="PTR17769.1"/>
    <property type="molecule type" value="Genomic_DNA"/>
</dbReference>
<dbReference type="InterPro" id="IPR029057">
    <property type="entry name" value="PRTase-like"/>
</dbReference>